<gene>
    <name evidence="8" type="ORF">CBR_g28552</name>
</gene>
<name>A0A388JWA3_CHABU</name>
<dbReference type="InterPro" id="IPR027640">
    <property type="entry name" value="Kinesin-like_fam"/>
</dbReference>
<dbReference type="Gene3D" id="3.40.850.10">
    <property type="entry name" value="Kinesin motor domain"/>
    <property type="match status" value="1"/>
</dbReference>
<feature type="coiled-coil region" evidence="5">
    <location>
        <begin position="277"/>
        <end position="311"/>
    </location>
</feature>
<keyword evidence="1 4" id="KW-0547">Nucleotide-binding</keyword>
<dbReference type="Pfam" id="PF00225">
    <property type="entry name" value="Kinesin"/>
    <property type="match status" value="1"/>
</dbReference>
<evidence type="ECO:0000256" key="4">
    <source>
        <dbReference type="PROSITE-ProRule" id="PRU00283"/>
    </source>
</evidence>
<evidence type="ECO:0000313" key="8">
    <source>
        <dbReference type="EMBL" id="GBG62076.1"/>
    </source>
</evidence>
<feature type="binding site" evidence="4">
    <location>
        <begin position="404"/>
        <end position="411"/>
    </location>
    <ligand>
        <name>ATP</name>
        <dbReference type="ChEBI" id="CHEBI:30616"/>
    </ligand>
</feature>
<feature type="compositionally biased region" description="Polar residues" evidence="6">
    <location>
        <begin position="905"/>
        <end position="915"/>
    </location>
</feature>
<protein>
    <recommendedName>
        <fullName evidence="7">Kinesin motor domain-containing protein</fullName>
    </recommendedName>
</protein>
<evidence type="ECO:0000256" key="1">
    <source>
        <dbReference type="ARBA" id="ARBA00022741"/>
    </source>
</evidence>
<dbReference type="EMBL" id="BFEA01000025">
    <property type="protein sequence ID" value="GBG62076.1"/>
    <property type="molecule type" value="Genomic_DNA"/>
</dbReference>
<comment type="caution">
    <text evidence="8">The sequence shown here is derived from an EMBL/GenBank/DDBJ whole genome shotgun (WGS) entry which is preliminary data.</text>
</comment>
<dbReference type="InterPro" id="IPR027417">
    <property type="entry name" value="P-loop_NTPase"/>
</dbReference>
<evidence type="ECO:0000313" key="9">
    <source>
        <dbReference type="Proteomes" id="UP000265515"/>
    </source>
</evidence>
<dbReference type="PANTHER" id="PTHR47972:SF35">
    <property type="entry name" value="KINESIN-LIKE PROTEIN KIN-14Q"/>
    <property type="match status" value="1"/>
</dbReference>
<feature type="compositionally biased region" description="Polar residues" evidence="6">
    <location>
        <begin position="1077"/>
        <end position="1086"/>
    </location>
</feature>
<feature type="compositionally biased region" description="Low complexity" evidence="6">
    <location>
        <begin position="890"/>
        <end position="904"/>
    </location>
</feature>
<feature type="domain" description="Kinesin motor" evidence="7">
    <location>
        <begin position="318"/>
        <end position="648"/>
    </location>
</feature>
<organism evidence="8 9">
    <name type="scientific">Chara braunii</name>
    <name type="common">Braun's stonewort</name>
    <dbReference type="NCBI Taxonomy" id="69332"/>
    <lineage>
        <taxon>Eukaryota</taxon>
        <taxon>Viridiplantae</taxon>
        <taxon>Streptophyta</taxon>
        <taxon>Charophyceae</taxon>
        <taxon>Charales</taxon>
        <taxon>Characeae</taxon>
        <taxon>Chara</taxon>
    </lineage>
</organism>
<dbReference type="SMART" id="SM00129">
    <property type="entry name" value="KISc"/>
    <property type="match status" value="1"/>
</dbReference>
<keyword evidence="9" id="KW-1185">Reference proteome</keyword>
<evidence type="ECO:0000256" key="6">
    <source>
        <dbReference type="SAM" id="MobiDB-lite"/>
    </source>
</evidence>
<dbReference type="GO" id="GO:0007018">
    <property type="term" value="P:microtubule-based movement"/>
    <property type="evidence" value="ECO:0007669"/>
    <property type="project" value="InterPro"/>
</dbReference>
<proteinExistence type="inferred from homology"/>
<keyword evidence="3 4" id="KW-0505">Motor protein</keyword>
<evidence type="ECO:0000259" key="7">
    <source>
        <dbReference type="PROSITE" id="PS50067"/>
    </source>
</evidence>
<dbReference type="PRINTS" id="PR00380">
    <property type="entry name" value="KINESINHEAVY"/>
</dbReference>
<feature type="coiled-coil region" evidence="5">
    <location>
        <begin position="117"/>
        <end position="215"/>
    </location>
</feature>
<dbReference type="FunFam" id="3.40.850.10:FF:000113">
    <property type="entry name" value="Kinesin-like protein"/>
    <property type="match status" value="1"/>
</dbReference>
<dbReference type="GO" id="GO:0005524">
    <property type="term" value="F:ATP binding"/>
    <property type="evidence" value="ECO:0007669"/>
    <property type="project" value="UniProtKB-UniRule"/>
</dbReference>
<dbReference type="GO" id="GO:0008017">
    <property type="term" value="F:microtubule binding"/>
    <property type="evidence" value="ECO:0007669"/>
    <property type="project" value="InterPro"/>
</dbReference>
<feature type="region of interest" description="Disordered" evidence="6">
    <location>
        <begin position="837"/>
        <end position="915"/>
    </location>
</feature>
<keyword evidence="2 4" id="KW-0067">ATP-binding</keyword>
<feature type="compositionally biased region" description="Low complexity" evidence="6">
    <location>
        <begin position="936"/>
        <end position="955"/>
    </location>
</feature>
<evidence type="ECO:0000256" key="3">
    <source>
        <dbReference type="ARBA" id="ARBA00023175"/>
    </source>
</evidence>
<dbReference type="CDD" id="cd01366">
    <property type="entry name" value="KISc_C_terminal"/>
    <property type="match status" value="1"/>
</dbReference>
<comment type="similarity">
    <text evidence="4">Belongs to the TRAFAC class myosin-kinesin ATPase superfamily. Kinesin family.</text>
</comment>
<dbReference type="AlphaFoldDB" id="A0A388JWA3"/>
<dbReference type="InterPro" id="IPR001752">
    <property type="entry name" value="Kinesin_motor_dom"/>
</dbReference>
<dbReference type="Gramene" id="GBG62076">
    <property type="protein sequence ID" value="GBG62076"/>
    <property type="gene ID" value="CBR_g28552"/>
</dbReference>
<evidence type="ECO:0000256" key="5">
    <source>
        <dbReference type="SAM" id="Coils"/>
    </source>
</evidence>
<dbReference type="SUPFAM" id="SSF52540">
    <property type="entry name" value="P-loop containing nucleoside triphosphate hydrolases"/>
    <property type="match status" value="1"/>
</dbReference>
<dbReference type="InterPro" id="IPR019821">
    <property type="entry name" value="Kinesin_motor_CS"/>
</dbReference>
<dbReference type="PROSITE" id="PS50067">
    <property type="entry name" value="KINESIN_MOTOR_2"/>
    <property type="match status" value="1"/>
</dbReference>
<dbReference type="InterPro" id="IPR036961">
    <property type="entry name" value="Kinesin_motor_dom_sf"/>
</dbReference>
<evidence type="ECO:0000256" key="2">
    <source>
        <dbReference type="ARBA" id="ARBA00022840"/>
    </source>
</evidence>
<feature type="region of interest" description="Disordered" evidence="6">
    <location>
        <begin position="929"/>
        <end position="978"/>
    </location>
</feature>
<dbReference type="GO" id="GO:0015630">
    <property type="term" value="C:microtubule cytoskeleton"/>
    <property type="evidence" value="ECO:0007669"/>
    <property type="project" value="TreeGrafter"/>
</dbReference>
<dbReference type="GO" id="GO:0003777">
    <property type="term" value="F:microtubule motor activity"/>
    <property type="evidence" value="ECO:0007669"/>
    <property type="project" value="InterPro"/>
</dbReference>
<sequence>MGSPTYGEERLQGAGSMTNGTYMRLVDSCYFDYRSEIRPAPTALVHLQVPPVQVVEVMPGSNVAIEMAHHDSQHLPVPDCVVLGSSPKVEEVKTLQKRLVTEMQLSRALQSKLQWYEEERSRELQDISRNLEALREKEKELEIFVSENRSRARQDQLQAKVNAKKKVEHLEKQLMELKNDCSARSGILQTRQDDMERLKAELAEKGAEAEELAMLLSDREKQVYELQQKVNNNEADLVNKFQGVQDEIKVLRHYYEAFAGEVRAVVQGYSVLDDPVAKALMASVVKLNKDHEELKKKFASESAERKQLYNKVLELKGNIRVFCRCRPLSANEVAAGVSSVAEFDANRENDLVVRCNVNGTPTRKFFKFDRVFSTEASQGEVFADTAPVVTSVLDGYNVCIFAYGQTGTGKTFTMEGIPANRGVNYRTLEELFKIAVERKGQVTYEIKVSVLEIYNEQIRDLLAAPVSPIAGTLRKLEIKQGQEGGHWVPGLVETKVTGLEEVWDVLQNGSKNRSVGATNANEHSSRSHCMLCVMVRGENHITGEVTRSKLWLVDLAGSERVGKSEAQGDRLKEAQAINKSLSALGDVIAALTTKSAHVPYRNSKLTHLLQDSLGGDAKTLMFVQISPNDYDVGETLCSLNFASRVRGVELGPARRQTDCGELSKFKQMVRAKETGLADLEMQCTHEKKAVQEARASQAAAETREAAANREAADARGLQEQALSALQEAKAQLKEAQEATALARAEAAAFRLEAEAARQEAATAVAAAKSVAAALGEATKQSTQNVEKQQRQELQHTVTVNSAADAGLAGEASVDRRTEGTFMQGEYMGRMADGNLAGWNENVDPRHPEGSEASVASRASTHHVPLTRPWSASPRYSTNPNAMTPMRTRKSISSGGSSGSITVSSKDLSCSSTGDSTVSAKETQLDCTSNGGLHHAGGSWSATSIGSSTSGGSTSTEDQRSITPNSSDSGSVNGDNGNASARASAAGGLKGYNGLLRLGAAADRMPLSGVKQNREGIERSTDEPKRKKSVDKLLDNGDAVSALANGGSVGNLGGGGVASPRASGGIIANGVVVASVSEPKQQKSTGTAVAPRLTGTRPASASAPQRSKTPVPRSGGGEVRLKQISVLEWRERRWNN</sequence>
<feature type="compositionally biased region" description="Polar residues" evidence="6">
    <location>
        <begin position="1096"/>
        <end position="1107"/>
    </location>
</feature>
<dbReference type="PROSITE" id="PS00411">
    <property type="entry name" value="KINESIN_MOTOR_1"/>
    <property type="match status" value="1"/>
</dbReference>
<feature type="region of interest" description="Disordered" evidence="6">
    <location>
        <begin position="1077"/>
        <end position="1118"/>
    </location>
</feature>
<keyword evidence="5" id="KW-0175">Coiled coil</keyword>
<feature type="region of interest" description="Disordered" evidence="6">
    <location>
        <begin position="1006"/>
        <end position="1028"/>
    </location>
</feature>
<feature type="compositionally biased region" description="Low complexity" evidence="6">
    <location>
        <begin position="964"/>
        <end position="978"/>
    </location>
</feature>
<dbReference type="PANTHER" id="PTHR47972">
    <property type="entry name" value="KINESIN-LIKE PROTEIN KLP-3"/>
    <property type="match status" value="1"/>
</dbReference>
<feature type="coiled-coil region" evidence="5">
    <location>
        <begin position="676"/>
        <end position="761"/>
    </location>
</feature>
<dbReference type="STRING" id="69332.A0A388JWA3"/>
<reference evidence="8 9" key="1">
    <citation type="journal article" date="2018" name="Cell">
        <title>The Chara Genome: Secondary Complexity and Implications for Plant Terrestrialization.</title>
        <authorList>
            <person name="Nishiyama T."/>
            <person name="Sakayama H."/>
            <person name="Vries J.D."/>
            <person name="Buschmann H."/>
            <person name="Saint-Marcoux D."/>
            <person name="Ullrich K.K."/>
            <person name="Haas F.B."/>
            <person name="Vanderstraeten L."/>
            <person name="Becker D."/>
            <person name="Lang D."/>
            <person name="Vosolsobe S."/>
            <person name="Rombauts S."/>
            <person name="Wilhelmsson P.K.I."/>
            <person name="Janitza P."/>
            <person name="Kern R."/>
            <person name="Heyl A."/>
            <person name="Rumpler F."/>
            <person name="Villalobos L.I.A.C."/>
            <person name="Clay J.M."/>
            <person name="Skokan R."/>
            <person name="Toyoda A."/>
            <person name="Suzuki Y."/>
            <person name="Kagoshima H."/>
            <person name="Schijlen E."/>
            <person name="Tajeshwar N."/>
            <person name="Catarino B."/>
            <person name="Hetherington A.J."/>
            <person name="Saltykova A."/>
            <person name="Bonnot C."/>
            <person name="Breuninger H."/>
            <person name="Symeonidi A."/>
            <person name="Radhakrishnan G.V."/>
            <person name="Van Nieuwerburgh F."/>
            <person name="Deforce D."/>
            <person name="Chang C."/>
            <person name="Karol K.G."/>
            <person name="Hedrich R."/>
            <person name="Ulvskov P."/>
            <person name="Glockner G."/>
            <person name="Delwiche C.F."/>
            <person name="Petrasek J."/>
            <person name="Van de Peer Y."/>
            <person name="Friml J."/>
            <person name="Beilby M."/>
            <person name="Dolan L."/>
            <person name="Kohara Y."/>
            <person name="Sugano S."/>
            <person name="Fujiyama A."/>
            <person name="Delaux P.-M."/>
            <person name="Quint M."/>
            <person name="TheiBen G."/>
            <person name="Hagemann M."/>
            <person name="Harholt J."/>
            <person name="Dunand C."/>
            <person name="Zachgo S."/>
            <person name="Langdale J."/>
            <person name="Maumus F."/>
            <person name="Straeten D.V.D."/>
            <person name="Gould S.B."/>
            <person name="Rensing S.A."/>
        </authorList>
    </citation>
    <scope>NUCLEOTIDE SEQUENCE [LARGE SCALE GENOMIC DNA]</scope>
    <source>
        <strain evidence="8 9">S276</strain>
    </source>
</reference>
<feature type="compositionally biased region" description="Basic and acidic residues" evidence="6">
    <location>
        <begin position="1011"/>
        <end position="1028"/>
    </location>
</feature>
<dbReference type="Proteomes" id="UP000265515">
    <property type="component" value="Unassembled WGS sequence"/>
</dbReference>
<dbReference type="OrthoDB" id="3176171at2759"/>
<accession>A0A388JWA3</accession>